<dbReference type="Proteomes" id="UP000006050">
    <property type="component" value="Chromosome"/>
</dbReference>
<name>I3Z9H9_BELBD</name>
<organism evidence="2 3">
    <name type="scientific">Belliella baltica (strain DSM 15883 / CIP 108006 / LMG 21964 / BA134)</name>
    <dbReference type="NCBI Taxonomy" id="866536"/>
    <lineage>
        <taxon>Bacteria</taxon>
        <taxon>Pseudomonadati</taxon>
        <taxon>Bacteroidota</taxon>
        <taxon>Cytophagia</taxon>
        <taxon>Cytophagales</taxon>
        <taxon>Cyclobacteriaceae</taxon>
        <taxon>Belliella</taxon>
    </lineage>
</organism>
<dbReference type="AlphaFoldDB" id="I3Z9H9"/>
<reference evidence="3" key="1">
    <citation type="submission" date="2012-06" db="EMBL/GenBank/DDBJ databases">
        <title>The complete genome of Belliella baltica DSM 15883.</title>
        <authorList>
            <person name="Lucas S."/>
            <person name="Copeland A."/>
            <person name="Lapidus A."/>
            <person name="Goodwin L."/>
            <person name="Pitluck S."/>
            <person name="Peters L."/>
            <person name="Mikhailova N."/>
            <person name="Davenport K."/>
            <person name="Kyrpides N."/>
            <person name="Mavromatis K."/>
            <person name="Pagani I."/>
            <person name="Ivanova N."/>
            <person name="Ovchinnikova G."/>
            <person name="Zeytun A."/>
            <person name="Detter J.C."/>
            <person name="Han C."/>
            <person name="Land M."/>
            <person name="Hauser L."/>
            <person name="Markowitz V."/>
            <person name="Cheng J.-F."/>
            <person name="Hugenholtz P."/>
            <person name="Woyke T."/>
            <person name="Wu D."/>
            <person name="Tindall B."/>
            <person name="Pomrenke H."/>
            <person name="Brambilla E."/>
            <person name="Klenk H.-P."/>
            <person name="Eisen J.A."/>
        </authorList>
    </citation>
    <scope>NUCLEOTIDE SEQUENCE [LARGE SCALE GENOMIC DNA]</scope>
    <source>
        <strain evidence="3">DSM 15883 / CIP 108006 / LMG 21964 / BA134</strain>
    </source>
</reference>
<evidence type="ECO:0000313" key="3">
    <source>
        <dbReference type="Proteomes" id="UP000006050"/>
    </source>
</evidence>
<dbReference type="HOGENOM" id="CLU_114553_0_0_10"/>
<gene>
    <name evidence="2" type="ordered locus">Belba_3394</name>
</gene>
<accession>I3Z9H9</accession>
<dbReference type="EMBL" id="CP003281">
    <property type="protein sequence ID" value="AFL85897.1"/>
    <property type="molecule type" value="Genomic_DNA"/>
</dbReference>
<keyword evidence="3" id="KW-1185">Reference proteome</keyword>
<dbReference type="eggNOG" id="COG0515">
    <property type="taxonomic scope" value="Bacteria"/>
</dbReference>
<dbReference type="Pfam" id="PF07603">
    <property type="entry name" value="Lcl_C"/>
    <property type="match status" value="1"/>
</dbReference>
<sequence>MLEIFLIILYLTMNKVLQLIFIFISISLVSCEKEPVLELGMEYQGGRIFYLDKTGKHGLIAAPKDISVLVRWGCANRVIPGTNFTFVGAGLRNTERIVEFCDNEATAASFCANLKVNGYEDWFLPSKDELLLMYENRDFIGNMRNGVWEPYWSSSQFEPQGLAIVHNFGTGQTTYESKTLGYWVRAIRSF</sequence>
<dbReference type="InterPro" id="IPR011460">
    <property type="entry name" value="Lcl_C"/>
</dbReference>
<dbReference type="KEGG" id="bbd:Belba_3394"/>
<dbReference type="STRING" id="866536.Belba_3394"/>
<proteinExistence type="predicted"/>
<evidence type="ECO:0000313" key="2">
    <source>
        <dbReference type="EMBL" id="AFL85897.1"/>
    </source>
</evidence>
<feature type="domain" description="Lcl C-terminal" evidence="1">
    <location>
        <begin position="105"/>
        <end position="188"/>
    </location>
</feature>
<evidence type="ECO:0000259" key="1">
    <source>
        <dbReference type="Pfam" id="PF07603"/>
    </source>
</evidence>
<dbReference type="PATRIC" id="fig|866536.3.peg.3510"/>
<protein>
    <recommendedName>
        <fullName evidence="1">Lcl C-terminal domain-containing protein</fullName>
    </recommendedName>
</protein>